<dbReference type="Pfam" id="PF13490">
    <property type="entry name" value="zf-HC2"/>
    <property type="match status" value="1"/>
</dbReference>
<gene>
    <name evidence="4" type="ordered locus">Sfum_1326</name>
</gene>
<protein>
    <recommendedName>
        <fullName evidence="6">Zinc-finger domain-containing protein</fullName>
    </recommendedName>
</protein>
<evidence type="ECO:0000256" key="1">
    <source>
        <dbReference type="SAM" id="MobiDB-lite"/>
    </source>
</evidence>
<feature type="compositionally biased region" description="Low complexity" evidence="1">
    <location>
        <begin position="172"/>
        <end position="184"/>
    </location>
</feature>
<feature type="compositionally biased region" description="Low complexity" evidence="1">
    <location>
        <begin position="272"/>
        <end position="285"/>
    </location>
</feature>
<evidence type="ECO:0008006" key="6">
    <source>
        <dbReference type="Google" id="ProtNLM"/>
    </source>
</evidence>
<feature type="region of interest" description="Disordered" evidence="1">
    <location>
        <begin position="121"/>
        <end position="257"/>
    </location>
</feature>
<dbReference type="InParanoid" id="A0LHW5"/>
<feature type="domain" description="Putative zinc-finger" evidence="3">
    <location>
        <begin position="3"/>
        <end position="36"/>
    </location>
</feature>
<dbReference type="Proteomes" id="UP000001784">
    <property type="component" value="Chromosome"/>
</dbReference>
<dbReference type="RefSeq" id="WP_011698188.1">
    <property type="nucleotide sequence ID" value="NC_008554.1"/>
</dbReference>
<feature type="region of interest" description="Disordered" evidence="1">
    <location>
        <begin position="272"/>
        <end position="383"/>
    </location>
</feature>
<evidence type="ECO:0000259" key="3">
    <source>
        <dbReference type="Pfam" id="PF13490"/>
    </source>
</evidence>
<dbReference type="OrthoDB" id="5421222at2"/>
<feature type="compositionally biased region" description="Low complexity" evidence="1">
    <location>
        <begin position="201"/>
        <end position="216"/>
    </location>
</feature>
<dbReference type="eggNOG" id="COG3170">
    <property type="taxonomic scope" value="Bacteria"/>
</dbReference>
<dbReference type="InterPro" id="IPR018734">
    <property type="entry name" value="DUF2275"/>
</dbReference>
<evidence type="ECO:0000313" key="4">
    <source>
        <dbReference type="EMBL" id="ABK17017.1"/>
    </source>
</evidence>
<organism evidence="4 5">
    <name type="scientific">Syntrophobacter fumaroxidans (strain DSM 10017 / MPOB)</name>
    <dbReference type="NCBI Taxonomy" id="335543"/>
    <lineage>
        <taxon>Bacteria</taxon>
        <taxon>Pseudomonadati</taxon>
        <taxon>Thermodesulfobacteriota</taxon>
        <taxon>Syntrophobacteria</taxon>
        <taxon>Syntrophobacterales</taxon>
        <taxon>Syntrophobacteraceae</taxon>
        <taxon>Syntrophobacter</taxon>
    </lineage>
</organism>
<dbReference type="InterPro" id="IPR041916">
    <property type="entry name" value="Anti_sigma_zinc_sf"/>
</dbReference>
<dbReference type="Pfam" id="PF10039">
    <property type="entry name" value="DUF2275"/>
    <property type="match status" value="1"/>
</dbReference>
<dbReference type="HOGENOM" id="CLU_587829_0_0_7"/>
<dbReference type="STRING" id="335543.Sfum_1326"/>
<dbReference type="Gene3D" id="1.10.10.1320">
    <property type="entry name" value="Anti-sigma factor, zinc-finger domain"/>
    <property type="match status" value="1"/>
</dbReference>
<evidence type="ECO:0000259" key="2">
    <source>
        <dbReference type="Pfam" id="PF10039"/>
    </source>
</evidence>
<name>A0LHW5_SYNFM</name>
<dbReference type="InterPro" id="IPR027383">
    <property type="entry name" value="Znf_put"/>
</dbReference>
<dbReference type="KEGG" id="sfu:Sfum_1326"/>
<keyword evidence="5" id="KW-1185">Reference proteome</keyword>
<reference evidence="4 5" key="1">
    <citation type="submission" date="2006-10" db="EMBL/GenBank/DDBJ databases">
        <title>Complete sequence of Syntrophobacter fumaroxidans MPOB.</title>
        <authorList>
            <consortium name="US DOE Joint Genome Institute"/>
            <person name="Copeland A."/>
            <person name="Lucas S."/>
            <person name="Lapidus A."/>
            <person name="Barry K."/>
            <person name="Detter J.C."/>
            <person name="Glavina del Rio T."/>
            <person name="Hammon N."/>
            <person name="Israni S."/>
            <person name="Pitluck S."/>
            <person name="Goltsman E.G."/>
            <person name="Martinez M."/>
            <person name="Schmutz J."/>
            <person name="Larimer F."/>
            <person name="Land M."/>
            <person name="Hauser L."/>
            <person name="Kyrpides N."/>
            <person name="Kim E."/>
            <person name="Boone D.R."/>
            <person name="Brockman F."/>
            <person name="Culley D."/>
            <person name="Ferry J."/>
            <person name="Gunsalus R."/>
            <person name="McInerney M.J."/>
            <person name="Morrison M."/>
            <person name="Plugge C."/>
            <person name="Rohlin L."/>
            <person name="Scholten J."/>
            <person name="Sieber J."/>
            <person name="Stams A.J.M."/>
            <person name="Worm P."/>
            <person name="Henstra A.M."/>
            <person name="Richardson P."/>
        </authorList>
    </citation>
    <scope>NUCLEOTIDE SEQUENCE [LARGE SCALE GENOMIC DNA]</scope>
    <source>
        <strain evidence="5">DSM 10017 / MPOB</strain>
    </source>
</reference>
<accession>A0LHW5</accession>
<feature type="compositionally biased region" description="Basic and acidic residues" evidence="1">
    <location>
        <begin position="188"/>
        <end position="200"/>
    </location>
</feature>
<dbReference type="AlphaFoldDB" id="A0LHW5"/>
<evidence type="ECO:0000313" key="5">
    <source>
        <dbReference type="Proteomes" id="UP000001784"/>
    </source>
</evidence>
<dbReference type="EMBL" id="CP000478">
    <property type="protein sequence ID" value="ABK17017.1"/>
    <property type="molecule type" value="Genomic_DNA"/>
</dbReference>
<sequence length="465" mass="48102">MDCTRIIDLLPEYLEGTLDGSEKSRVEEHLAGCEACSAELKLIQRYFQTMAGLERHEAPADFLRNVHARIEREPSWKSLLSRLFLPLKIKLPLEALGVAAAALLIFTFYYSAPETKMDLPRESPVARAPATAEAPMPPGTVAGLPAPAQPPSRAATSVPAPAPTEIHPRPKAAAPAQDRFAAQPSFPEEERGAGRAKPEAEAPAGAVEAGRAGPVERAATGIPAPKPEAGPSKRADRSQAILPAPSAPAVQRRMSPRVVHDELTLSVELRAAVGGQVSGAVGRASPGAAERADSEVSMREASPVPQAAPTQEEARGAGRAGAGVGTSEPAKAPASPGAVPRAGTAQPRAKAGKPAKSPAAGPPSETVSGTPEELPRSLSQPVDAAAEVSKAVRSSGGVVLAEDFDRKTGLLKTIVAEIPAEGYSAVVSGLERIGAVRKRSGLPPGVGPGARLRLRIEFSTPPTAR</sequence>
<feature type="domain" description="DUF2275" evidence="2">
    <location>
        <begin position="55"/>
        <end position="259"/>
    </location>
</feature>
<feature type="compositionally biased region" description="Low complexity" evidence="1">
    <location>
        <begin position="352"/>
        <end position="364"/>
    </location>
</feature>
<proteinExistence type="predicted"/>